<name>A0A8J2Z452_9GAMM</name>
<dbReference type="EMBL" id="BMJS01000008">
    <property type="protein sequence ID" value="GGF95061.1"/>
    <property type="molecule type" value="Genomic_DNA"/>
</dbReference>
<dbReference type="AlphaFoldDB" id="A0A8J2Z452"/>
<evidence type="ECO:0000256" key="1">
    <source>
        <dbReference type="ARBA" id="ARBA00009981"/>
    </source>
</evidence>
<dbReference type="Proteomes" id="UP000636949">
    <property type="component" value="Unassembled WGS sequence"/>
</dbReference>
<comment type="caution">
    <text evidence="2">The sequence shown here is derived from an EMBL/GenBank/DDBJ whole genome shotgun (WGS) entry which is preliminary data.</text>
</comment>
<evidence type="ECO:0008006" key="4">
    <source>
        <dbReference type="Google" id="ProtNLM"/>
    </source>
</evidence>
<accession>A0A8J2Z452</accession>
<dbReference type="SUPFAM" id="SSF143120">
    <property type="entry name" value="YefM-like"/>
    <property type="match status" value="1"/>
</dbReference>
<reference evidence="2" key="2">
    <citation type="submission" date="2020-09" db="EMBL/GenBank/DDBJ databases">
        <authorList>
            <person name="Sun Q."/>
            <person name="Zhou Y."/>
        </authorList>
    </citation>
    <scope>NUCLEOTIDE SEQUENCE</scope>
    <source>
        <strain evidence="2">CGMCC 1.15758</strain>
    </source>
</reference>
<dbReference type="Gene3D" id="3.40.1620.10">
    <property type="entry name" value="YefM-like domain"/>
    <property type="match status" value="1"/>
</dbReference>
<protein>
    <recommendedName>
        <fullName evidence="4">Antitoxin</fullName>
    </recommendedName>
</protein>
<dbReference type="OrthoDB" id="8968505at2"/>
<proteinExistence type="inferred from homology"/>
<dbReference type="RefSeq" id="WP_117001992.1">
    <property type="nucleotide sequence ID" value="NZ_BMJS01000008.1"/>
</dbReference>
<comment type="similarity">
    <text evidence="1">Belongs to the phD/YefM antitoxin family.</text>
</comment>
<dbReference type="InterPro" id="IPR036165">
    <property type="entry name" value="YefM-like_sf"/>
</dbReference>
<sequence length="74" mass="8419">MSKQISKSNFKTHALECFRTIEKTGQPFIITNHGKPSLMVSLIKKKMPLDVLKDSVMKFENPTKPVADNDWDLA</sequence>
<keyword evidence="3" id="KW-1185">Reference proteome</keyword>
<organism evidence="2 3">
    <name type="scientific">Cysteiniphilum litorale</name>
    <dbReference type="NCBI Taxonomy" id="2056700"/>
    <lineage>
        <taxon>Bacteria</taxon>
        <taxon>Pseudomonadati</taxon>
        <taxon>Pseudomonadota</taxon>
        <taxon>Gammaproteobacteria</taxon>
        <taxon>Thiotrichales</taxon>
        <taxon>Fastidiosibacteraceae</taxon>
        <taxon>Cysteiniphilum</taxon>
    </lineage>
</organism>
<gene>
    <name evidence="2" type="ORF">GCM10010995_10360</name>
</gene>
<reference evidence="2" key="1">
    <citation type="journal article" date="2014" name="Int. J. Syst. Evol. Microbiol.">
        <title>Complete genome sequence of Corynebacterium casei LMG S-19264T (=DSM 44701T), isolated from a smear-ripened cheese.</title>
        <authorList>
            <consortium name="US DOE Joint Genome Institute (JGI-PGF)"/>
            <person name="Walter F."/>
            <person name="Albersmeier A."/>
            <person name="Kalinowski J."/>
            <person name="Ruckert C."/>
        </authorList>
    </citation>
    <scope>NUCLEOTIDE SEQUENCE</scope>
    <source>
        <strain evidence="2">CGMCC 1.15758</strain>
    </source>
</reference>
<evidence type="ECO:0000313" key="2">
    <source>
        <dbReference type="EMBL" id="GGF95061.1"/>
    </source>
</evidence>
<evidence type="ECO:0000313" key="3">
    <source>
        <dbReference type="Proteomes" id="UP000636949"/>
    </source>
</evidence>